<dbReference type="EMBL" id="JADEXP010000114">
    <property type="protein sequence ID" value="MBE9067715.1"/>
    <property type="molecule type" value="Genomic_DNA"/>
</dbReference>
<dbReference type="Gene3D" id="3.60.21.10">
    <property type="match status" value="1"/>
</dbReference>
<dbReference type="RefSeq" id="WP_193993673.1">
    <property type="nucleotide sequence ID" value="NZ_JADEXP010000114.1"/>
</dbReference>
<dbReference type="InterPro" id="IPR019079">
    <property type="entry name" value="Capsule_synth_CapA"/>
</dbReference>
<proteinExistence type="inferred from homology"/>
<evidence type="ECO:0000259" key="2">
    <source>
        <dbReference type="SMART" id="SM00854"/>
    </source>
</evidence>
<dbReference type="PANTHER" id="PTHR33393">
    <property type="entry name" value="POLYGLUTAMINE SYNTHESIS ACCESSORY PROTEIN RV0574C-RELATED"/>
    <property type="match status" value="1"/>
</dbReference>
<dbReference type="AlphaFoldDB" id="A0A929F5P4"/>
<keyword evidence="4" id="KW-1185">Reference proteome</keyword>
<evidence type="ECO:0000313" key="3">
    <source>
        <dbReference type="EMBL" id="MBE9067715.1"/>
    </source>
</evidence>
<name>A0A929F5P4_LEPEC</name>
<feature type="domain" description="Capsule synthesis protein CapA" evidence="2">
    <location>
        <begin position="277"/>
        <end position="517"/>
    </location>
</feature>
<evidence type="ECO:0000313" key="4">
    <source>
        <dbReference type="Proteomes" id="UP000615026"/>
    </source>
</evidence>
<organism evidence="3 4">
    <name type="scientific">Leptolyngbya cf. ectocarpi LEGE 11479</name>
    <dbReference type="NCBI Taxonomy" id="1828722"/>
    <lineage>
        <taxon>Bacteria</taxon>
        <taxon>Bacillati</taxon>
        <taxon>Cyanobacteriota</taxon>
        <taxon>Cyanophyceae</taxon>
        <taxon>Leptolyngbyales</taxon>
        <taxon>Leptolyngbyaceae</taxon>
        <taxon>Leptolyngbya group</taxon>
        <taxon>Leptolyngbya</taxon>
    </lineage>
</organism>
<dbReference type="CDD" id="cd07381">
    <property type="entry name" value="MPP_CapA"/>
    <property type="match status" value="1"/>
</dbReference>
<dbReference type="Proteomes" id="UP000615026">
    <property type="component" value="Unassembled WGS sequence"/>
</dbReference>
<dbReference type="PANTHER" id="PTHR33393:SF11">
    <property type="entry name" value="POLYGLUTAMINE SYNTHESIS ACCESSORY PROTEIN RV0574C-RELATED"/>
    <property type="match status" value="1"/>
</dbReference>
<dbReference type="SMART" id="SM00854">
    <property type="entry name" value="PGA_cap"/>
    <property type="match status" value="1"/>
</dbReference>
<dbReference type="InterPro" id="IPR029052">
    <property type="entry name" value="Metallo-depent_PP-like"/>
</dbReference>
<evidence type="ECO:0000256" key="1">
    <source>
        <dbReference type="ARBA" id="ARBA00005662"/>
    </source>
</evidence>
<sequence>MIKSALVNAAKQGDVDAITTLLRQVLGLDNAPNVTVRQIARSLKITLEGPIAPEKAQYAQTVYATLVCLSLPHIERIQVHGKATNADVAAWVQRWEADTGYGLIHLSNQLAKRPRKAPWYTVLDRWSDQLMGTVTRWTTPVQTYAIALQQTLTQSIGSVQPPQISAWATGVASLPAVQQVSRLVLPRTREASVATIGILLVTSFGLGYTLEQLAGLDQQSPGVAGLEGAPEMEPPADQEGVSISALSLPTRELLATDLETAINIATQPPPIPTPAVVIKAVGDIIPGTNYPYYRLPQDSNVLFRRIVPYLQKENDILFGNYESTLTDHPYSAKDISRSNTFAFRSPPAYAQIIRQAGFDMMSVANNHSFDFGPKGFEDTMAHLNAAGVKTVGQKGEISYIDVNDVTVAFIAFSYFPDHNLMHDLTAADSLIKQAEQQADMVVISVHAGAEGTMAINTYNKTEYFLGENRGNMVQFSRSVIDSGADLVLGHGPHVPRAIELYKDRLIAYSLGNFLGYDTLPVDGALGKSMILQVGLEQDGSFFNGSVIPVLLDRDGLPYLDNSFQTVALLRKLIEKNFPSTPLNIDGDGHIIRTD</sequence>
<reference evidence="3" key="1">
    <citation type="submission" date="2020-10" db="EMBL/GenBank/DDBJ databases">
        <authorList>
            <person name="Castelo-Branco R."/>
            <person name="Eusebio N."/>
            <person name="Adriana R."/>
            <person name="Vieira A."/>
            <person name="Brugerolle De Fraissinette N."/>
            <person name="Rezende De Castro R."/>
            <person name="Schneider M.P."/>
            <person name="Vasconcelos V."/>
            <person name="Leao P.N."/>
        </authorList>
    </citation>
    <scope>NUCLEOTIDE SEQUENCE</scope>
    <source>
        <strain evidence="3">LEGE 11479</strain>
    </source>
</reference>
<gene>
    <name evidence="3" type="ORF">IQ260_13730</name>
</gene>
<comment type="similarity">
    <text evidence="1">Belongs to the CapA family.</text>
</comment>
<accession>A0A929F5P4</accession>
<dbReference type="InterPro" id="IPR052169">
    <property type="entry name" value="CW_Biosynth-Accessory"/>
</dbReference>
<dbReference type="Pfam" id="PF09587">
    <property type="entry name" value="PGA_cap"/>
    <property type="match status" value="1"/>
</dbReference>
<comment type="caution">
    <text evidence="3">The sequence shown here is derived from an EMBL/GenBank/DDBJ whole genome shotgun (WGS) entry which is preliminary data.</text>
</comment>
<dbReference type="SUPFAM" id="SSF56300">
    <property type="entry name" value="Metallo-dependent phosphatases"/>
    <property type="match status" value="1"/>
</dbReference>
<protein>
    <submittedName>
        <fullName evidence="3">CapA family protein</fullName>
    </submittedName>
</protein>